<evidence type="ECO:0000256" key="6">
    <source>
        <dbReference type="ARBA" id="ARBA00023180"/>
    </source>
</evidence>
<evidence type="ECO:0000313" key="10">
    <source>
        <dbReference type="EMBL" id="PMD56609.1"/>
    </source>
</evidence>
<protein>
    <recommendedName>
        <fullName evidence="9">Carboxylic ester hydrolase</fullName>
        <ecNumber evidence="9">3.1.1.-</ecNumber>
    </recommendedName>
</protein>
<gene>
    <name evidence="10" type="ORF">K444DRAFT_536246</name>
</gene>
<evidence type="ECO:0000256" key="5">
    <source>
        <dbReference type="ARBA" id="ARBA00022801"/>
    </source>
</evidence>
<dbReference type="NCBIfam" id="TIGR01840">
    <property type="entry name" value="esterase_phb"/>
    <property type="match status" value="1"/>
</dbReference>
<comment type="similarity">
    <text evidence="9">Belongs to the carbohydrate esterase 1 (CE1) family.</text>
</comment>
<evidence type="ECO:0000256" key="3">
    <source>
        <dbReference type="ARBA" id="ARBA00022525"/>
    </source>
</evidence>
<dbReference type="GeneID" id="36583439"/>
<dbReference type="PANTHER" id="PTHR43037:SF3">
    <property type="entry name" value="FERULOYL ESTERASE B"/>
    <property type="match status" value="1"/>
</dbReference>
<dbReference type="GO" id="GO:0005576">
    <property type="term" value="C:extracellular region"/>
    <property type="evidence" value="ECO:0007669"/>
    <property type="project" value="UniProtKB-SubCell"/>
</dbReference>
<keyword evidence="5 9" id="KW-0378">Hydrolase</keyword>
<dbReference type="GO" id="GO:0045493">
    <property type="term" value="P:xylan catabolic process"/>
    <property type="evidence" value="ECO:0007669"/>
    <property type="project" value="UniProtKB-UniRule"/>
</dbReference>
<keyword evidence="2 9" id="KW-0719">Serine esterase</keyword>
<dbReference type="InterPro" id="IPR029058">
    <property type="entry name" value="AB_hydrolase_fold"/>
</dbReference>
<evidence type="ECO:0000313" key="11">
    <source>
        <dbReference type="Proteomes" id="UP000235371"/>
    </source>
</evidence>
<dbReference type="OrthoDB" id="2425929at2759"/>
<comment type="subcellular location">
    <subcellularLocation>
        <location evidence="1 9">Secreted</location>
    </subcellularLocation>
</comment>
<evidence type="ECO:0000256" key="2">
    <source>
        <dbReference type="ARBA" id="ARBA00022487"/>
    </source>
</evidence>
<evidence type="ECO:0000256" key="1">
    <source>
        <dbReference type="ARBA" id="ARBA00004613"/>
    </source>
</evidence>
<accession>A0A2J6T0T3</accession>
<dbReference type="EC" id="3.1.1.-" evidence="9"/>
<dbReference type="AlphaFoldDB" id="A0A2J6T0T3"/>
<dbReference type="Proteomes" id="UP000235371">
    <property type="component" value="Unassembled WGS sequence"/>
</dbReference>
<dbReference type="InterPro" id="IPR010126">
    <property type="entry name" value="Esterase_phb"/>
</dbReference>
<feature type="signal peptide" evidence="9">
    <location>
        <begin position="1"/>
        <end position="19"/>
    </location>
</feature>
<organism evidence="10 11">
    <name type="scientific">Hyaloscypha bicolor E</name>
    <dbReference type="NCBI Taxonomy" id="1095630"/>
    <lineage>
        <taxon>Eukaryota</taxon>
        <taxon>Fungi</taxon>
        <taxon>Dikarya</taxon>
        <taxon>Ascomycota</taxon>
        <taxon>Pezizomycotina</taxon>
        <taxon>Leotiomycetes</taxon>
        <taxon>Helotiales</taxon>
        <taxon>Hyaloscyphaceae</taxon>
        <taxon>Hyaloscypha</taxon>
        <taxon>Hyaloscypha bicolor</taxon>
    </lineage>
</organism>
<keyword evidence="11" id="KW-1185">Reference proteome</keyword>
<evidence type="ECO:0000256" key="7">
    <source>
        <dbReference type="ARBA" id="ARBA00023277"/>
    </source>
</evidence>
<dbReference type="Gene3D" id="3.40.50.1820">
    <property type="entry name" value="alpha/beta hydrolase"/>
    <property type="match status" value="1"/>
</dbReference>
<evidence type="ECO:0000256" key="9">
    <source>
        <dbReference type="RuleBase" id="RU367147"/>
    </source>
</evidence>
<evidence type="ECO:0000256" key="4">
    <source>
        <dbReference type="ARBA" id="ARBA00022729"/>
    </source>
</evidence>
<keyword evidence="6" id="KW-0325">Glycoprotein</keyword>
<keyword evidence="8 9" id="KW-0624">Polysaccharide degradation</keyword>
<dbReference type="EMBL" id="KZ613848">
    <property type="protein sequence ID" value="PMD56609.1"/>
    <property type="molecule type" value="Genomic_DNA"/>
</dbReference>
<dbReference type="InParanoid" id="A0A2J6T0T3"/>
<dbReference type="RefSeq" id="XP_024733513.1">
    <property type="nucleotide sequence ID" value="XM_024875359.1"/>
</dbReference>
<dbReference type="PANTHER" id="PTHR43037">
    <property type="entry name" value="UNNAMED PRODUCT-RELATED"/>
    <property type="match status" value="1"/>
</dbReference>
<dbReference type="SUPFAM" id="SSF53474">
    <property type="entry name" value="alpha/beta-Hydrolases"/>
    <property type="match status" value="2"/>
</dbReference>
<keyword evidence="3 9" id="KW-0964">Secreted</keyword>
<sequence>MRFSRVFGALVLSGSAVLAATLTQVSNYGGSATSKAQMWIYVPDNVKANPALVVVIHSCQSSAQSYFRNSLIPWAQGSDKGGYITLWPSSPNSGGCWDVSSKSSLSRNGGGDSNAIANMVTYAIPKYSVNPSRVYVTGGSSGAMTSNVLAASYPEMFVAASLYSGVPAGCFVGEGVDQWNSTCTHGQSIDTAEKWGDTARAMNPGYSGTRQKMQVWHGSVDTTISPNNYMEEIKQWTNVFGVSTTATAEKADHPEKNYKMSDYGPNVEGIYATGVGHSVPAHLAASEAWFGLP</sequence>
<feature type="chain" id="PRO_5029038829" description="Carboxylic ester hydrolase" evidence="9">
    <location>
        <begin position="20"/>
        <end position="293"/>
    </location>
</feature>
<comment type="function">
    <text evidence="9">Esterase involved in the hydrolysis of xylan, a major structural heterogeneous polysaccharide found in plant biomass representing the second most abundant polysaccharide in the biosphere, after cellulose.</text>
</comment>
<evidence type="ECO:0000256" key="8">
    <source>
        <dbReference type="ARBA" id="ARBA00023326"/>
    </source>
</evidence>
<keyword evidence="7 9" id="KW-0119">Carbohydrate metabolism</keyword>
<proteinExistence type="inferred from homology"/>
<keyword evidence="4 9" id="KW-0732">Signal</keyword>
<dbReference type="GO" id="GO:0052689">
    <property type="term" value="F:carboxylic ester hydrolase activity"/>
    <property type="evidence" value="ECO:0007669"/>
    <property type="project" value="UniProtKB-KW"/>
</dbReference>
<dbReference type="STRING" id="1095630.A0A2J6T0T3"/>
<dbReference type="Pfam" id="PF10503">
    <property type="entry name" value="Esterase_PHB"/>
    <property type="match status" value="1"/>
</dbReference>
<reference evidence="10 11" key="1">
    <citation type="submission" date="2016-04" db="EMBL/GenBank/DDBJ databases">
        <title>A degradative enzymes factory behind the ericoid mycorrhizal symbiosis.</title>
        <authorList>
            <consortium name="DOE Joint Genome Institute"/>
            <person name="Martino E."/>
            <person name="Morin E."/>
            <person name="Grelet G."/>
            <person name="Kuo A."/>
            <person name="Kohler A."/>
            <person name="Daghino S."/>
            <person name="Barry K."/>
            <person name="Choi C."/>
            <person name="Cichocki N."/>
            <person name="Clum A."/>
            <person name="Copeland A."/>
            <person name="Hainaut M."/>
            <person name="Haridas S."/>
            <person name="Labutti K."/>
            <person name="Lindquist E."/>
            <person name="Lipzen A."/>
            <person name="Khouja H.-R."/>
            <person name="Murat C."/>
            <person name="Ohm R."/>
            <person name="Olson A."/>
            <person name="Spatafora J."/>
            <person name="Veneault-Fourrey C."/>
            <person name="Henrissat B."/>
            <person name="Grigoriev I."/>
            <person name="Martin F."/>
            <person name="Perotto S."/>
        </authorList>
    </citation>
    <scope>NUCLEOTIDE SEQUENCE [LARGE SCALE GENOMIC DNA]</scope>
    <source>
        <strain evidence="10 11">E</strain>
    </source>
</reference>
<dbReference type="InterPro" id="IPR050955">
    <property type="entry name" value="Plant_Biomass_Hydrol_Est"/>
</dbReference>
<name>A0A2J6T0T3_9HELO</name>